<name>A0A2W2B692_9BACT</name>
<protein>
    <submittedName>
        <fullName evidence="1">Uncharacterized protein</fullName>
    </submittedName>
</protein>
<dbReference type="Proteomes" id="UP000248745">
    <property type="component" value="Unassembled WGS sequence"/>
</dbReference>
<dbReference type="RefSeq" id="WP_111000375.1">
    <property type="nucleotide sequence ID" value="NZ_QKTW01000024.1"/>
</dbReference>
<evidence type="ECO:0000313" key="1">
    <source>
        <dbReference type="EMBL" id="PZF71497.1"/>
    </source>
</evidence>
<comment type="caution">
    <text evidence="1">The sequence shown here is derived from an EMBL/GenBank/DDBJ whole genome shotgun (WGS) entry which is preliminary data.</text>
</comment>
<proteinExistence type="predicted"/>
<sequence>MNRKQMPGVICTDRELQPMFLSDADVVNPKQVLERFFELYTLPDFRACLGSLLNDALNNPALPEEVTKAHQAFALEVTQVVEAAFVLVND</sequence>
<dbReference type="OrthoDB" id="663319at2"/>
<evidence type="ECO:0000313" key="2">
    <source>
        <dbReference type="Proteomes" id="UP000248745"/>
    </source>
</evidence>
<dbReference type="AlphaFoldDB" id="A0A2W2B692"/>
<organism evidence="1 2">
    <name type="scientific">Taibaiella soli</name>
    <dbReference type="NCBI Taxonomy" id="1649169"/>
    <lineage>
        <taxon>Bacteria</taxon>
        <taxon>Pseudomonadati</taxon>
        <taxon>Bacteroidota</taxon>
        <taxon>Chitinophagia</taxon>
        <taxon>Chitinophagales</taxon>
        <taxon>Chitinophagaceae</taxon>
        <taxon>Taibaiella</taxon>
    </lineage>
</organism>
<keyword evidence="2" id="KW-1185">Reference proteome</keyword>
<gene>
    <name evidence="1" type="ORF">DN068_18190</name>
</gene>
<dbReference type="EMBL" id="QKTW01000024">
    <property type="protein sequence ID" value="PZF71497.1"/>
    <property type="molecule type" value="Genomic_DNA"/>
</dbReference>
<accession>A0A2W2B692</accession>
<reference evidence="1 2" key="1">
    <citation type="submission" date="2018-06" db="EMBL/GenBank/DDBJ databases">
        <title>Mucibacter soli gen. nov., sp. nov., a new member of the family Chitinophagaceae producing mucin.</title>
        <authorList>
            <person name="Kim M.-K."/>
            <person name="Park S."/>
            <person name="Kim T.-S."/>
            <person name="Joung Y."/>
            <person name="Han J.-H."/>
            <person name="Kim S.B."/>
        </authorList>
    </citation>
    <scope>NUCLEOTIDE SEQUENCE [LARGE SCALE GENOMIC DNA]</scope>
    <source>
        <strain evidence="1 2">R1-15</strain>
    </source>
</reference>